<dbReference type="Pfam" id="PF04365">
    <property type="entry name" value="BrnT_toxin"/>
    <property type="match status" value="1"/>
</dbReference>
<name>A0ABW0JDP1_9BURK</name>
<dbReference type="Proteomes" id="UP001596103">
    <property type="component" value="Unassembled WGS sequence"/>
</dbReference>
<dbReference type="InterPro" id="IPR007460">
    <property type="entry name" value="BrnT_toxin"/>
</dbReference>
<gene>
    <name evidence="1" type="ORF">ACFPTO_20300</name>
</gene>
<dbReference type="Gene3D" id="3.10.450.530">
    <property type="entry name" value="Ribonuclease toxin, BrnT, of type II toxin-antitoxin system"/>
    <property type="match status" value="1"/>
</dbReference>
<accession>A0ABW0JDP1</accession>
<evidence type="ECO:0000313" key="1">
    <source>
        <dbReference type="EMBL" id="MFC5431122.1"/>
    </source>
</evidence>
<proteinExistence type="predicted"/>
<organism evidence="1 2">
    <name type="scientific">Paraburkholderia denitrificans</name>
    <dbReference type="NCBI Taxonomy" id="694025"/>
    <lineage>
        <taxon>Bacteria</taxon>
        <taxon>Pseudomonadati</taxon>
        <taxon>Pseudomonadota</taxon>
        <taxon>Betaproteobacteria</taxon>
        <taxon>Burkholderiales</taxon>
        <taxon>Burkholderiaceae</taxon>
        <taxon>Paraburkholderia</taxon>
    </lineage>
</organism>
<evidence type="ECO:0000313" key="2">
    <source>
        <dbReference type="Proteomes" id="UP001596103"/>
    </source>
</evidence>
<sequence length="100" mass="11474">MLPDIFVSTIIRTQIEFDTGKRDRTLAERGLDFARAAEVFAGPTVTLQDTRQDYGEPRFITVGALDGRMEVLAWTQRGERRRIISMRKANEREQAQFNLG</sequence>
<dbReference type="EMBL" id="JBHSMP010000029">
    <property type="protein sequence ID" value="MFC5431122.1"/>
    <property type="molecule type" value="Genomic_DNA"/>
</dbReference>
<protein>
    <submittedName>
        <fullName evidence="1">BrnT family toxin</fullName>
    </submittedName>
</protein>
<dbReference type="RefSeq" id="WP_377714140.1">
    <property type="nucleotide sequence ID" value="NZ_JBHSMP010000029.1"/>
</dbReference>
<comment type="caution">
    <text evidence="1">The sequence shown here is derived from an EMBL/GenBank/DDBJ whole genome shotgun (WGS) entry which is preliminary data.</text>
</comment>
<dbReference type="InterPro" id="IPR038573">
    <property type="entry name" value="BrnT_sf"/>
</dbReference>
<keyword evidence="2" id="KW-1185">Reference proteome</keyword>
<reference evidence="2" key="1">
    <citation type="journal article" date="2019" name="Int. J. Syst. Evol. Microbiol.">
        <title>The Global Catalogue of Microorganisms (GCM) 10K type strain sequencing project: providing services to taxonomists for standard genome sequencing and annotation.</title>
        <authorList>
            <consortium name="The Broad Institute Genomics Platform"/>
            <consortium name="The Broad Institute Genome Sequencing Center for Infectious Disease"/>
            <person name="Wu L."/>
            <person name="Ma J."/>
        </authorList>
    </citation>
    <scope>NUCLEOTIDE SEQUENCE [LARGE SCALE GENOMIC DNA]</scope>
    <source>
        <strain evidence="2">CCUG 56042</strain>
    </source>
</reference>